<evidence type="ECO:0000256" key="3">
    <source>
        <dbReference type="ARBA" id="ARBA00023274"/>
    </source>
</evidence>
<sequence length="239" mass="27890">MEMAEEDPKALNYIPEVILKKRKSSEAWALRKKEQFQHKHHKSIRKPEDFILEYRHKEVDLIRMERRLKRKVPHCNSSNALIVIRIQGKRDMHPKTRKVLYSLGLRKVFSAVFLKPSEGVMAKLQRVEPFVTYGYPNLKSIKDLIYKKGLARMDSRKVPLTDNNIIEQELGKFGIVCIEDIVHQICNVGPHFKEVVRFIWPFELNKPAEGLKGSKTLFKDGGDTGNREDLINELIDKMN</sequence>
<dbReference type="GO" id="GO:0005840">
    <property type="term" value="C:ribosome"/>
    <property type="evidence" value="ECO:0007669"/>
    <property type="project" value="UniProtKB-KW"/>
</dbReference>
<organism evidence="5 6">
    <name type="scientific">Flemingia macrophylla</name>
    <dbReference type="NCBI Taxonomy" id="520843"/>
    <lineage>
        <taxon>Eukaryota</taxon>
        <taxon>Viridiplantae</taxon>
        <taxon>Streptophyta</taxon>
        <taxon>Embryophyta</taxon>
        <taxon>Tracheophyta</taxon>
        <taxon>Spermatophyta</taxon>
        <taxon>Magnoliopsida</taxon>
        <taxon>eudicotyledons</taxon>
        <taxon>Gunneridae</taxon>
        <taxon>Pentapetalae</taxon>
        <taxon>rosids</taxon>
        <taxon>fabids</taxon>
        <taxon>Fabales</taxon>
        <taxon>Fabaceae</taxon>
        <taxon>Papilionoideae</taxon>
        <taxon>50 kb inversion clade</taxon>
        <taxon>NPAAA clade</taxon>
        <taxon>indigoferoid/millettioid clade</taxon>
        <taxon>Phaseoleae</taxon>
        <taxon>Flemingia</taxon>
    </lineage>
</organism>
<evidence type="ECO:0000313" key="6">
    <source>
        <dbReference type="Proteomes" id="UP001603857"/>
    </source>
</evidence>
<gene>
    <name evidence="5" type="ORF">Fmac_029487</name>
</gene>
<accession>A0ABD1LAH6</accession>
<comment type="caution">
    <text evidence="5">The sequence shown here is derived from an EMBL/GenBank/DDBJ whole genome shotgun (WGS) entry which is preliminary data.</text>
</comment>
<comment type="similarity">
    <text evidence="1">Belongs to the universal ribosomal protein uL30 family.</text>
</comment>
<keyword evidence="3" id="KW-0687">Ribonucleoprotein</keyword>
<proteinExistence type="inferred from homology"/>
<dbReference type="InterPro" id="IPR035808">
    <property type="entry name" value="Ribosomal_uL30_euk_arc"/>
</dbReference>
<dbReference type="PANTHER" id="PTHR11524">
    <property type="entry name" value="60S RIBOSOMAL PROTEIN L7"/>
    <property type="match status" value="1"/>
</dbReference>
<feature type="domain" description="Large ribosomal subunit protein uL30-like ferredoxin-like fold" evidence="4">
    <location>
        <begin position="81"/>
        <end position="131"/>
    </location>
</feature>
<dbReference type="EMBL" id="JBGMDY010000010">
    <property type="protein sequence ID" value="KAL2320518.1"/>
    <property type="molecule type" value="Genomic_DNA"/>
</dbReference>
<dbReference type="InterPro" id="IPR005998">
    <property type="entry name" value="Ribosomal_uL30_euk"/>
</dbReference>
<keyword evidence="6" id="KW-1185">Reference proteome</keyword>
<dbReference type="GO" id="GO:1990904">
    <property type="term" value="C:ribonucleoprotein complex"/>
    <property type="evidence" value="ECO:0007669"/>
    <property type="project" value="UniProtKB-KW"/>
</dbReference>
<evidence type="ECO:0000259" key="4">
    <source>
        <dbReference type="Pfam" id="PF00327"/>
    </source>
</evidence>
<dbReference type="InterPro" id="IPR036919">
    <property type="entry name" value="Ribo_uL30_ferredoxin-like_sf"/>
</dbReference>
<reference evidence="5 6" key="1">
    <citation type="submission" date="2024-08" db="EMBL/GenBank/DDBJ databases">
        <title>Insights into the chromosomal genome structure of Flemingia macrophylla.</title>
        <authorList>
            <person name="Ding Y."/>
            <person name="Zhao Y."/>
            <person name="Bi W."/>
            <person name="Wu M."/>
            <person name="Zhao G."/>
            <person name="Gong Y."/>
            <person name="Li W."/>
            <person name="Zhang P."/>
        </authorList>
    </citation>
    <scope>NUCLEOTIDE SEQUENCE [LARGE SCALE GENOMIC DNA]</scope>
    <source>
        <strain evidence="5">DYQJB</strain>
        <tissue evidence="5">Leaf</tissue>
    </source>
</reference>
<evidence type="ECO:0000256" key="2">
    <source>
        <dbReference type="ARBA" id="ARBA00022980"/>
    </source>
</evidence>
<dbReference type="Proteomes" id="UP001603857">
    <property type="component" value="Unassembled WGS sequence"/>
</dbReference>
<dbReference type="FunFam" id="3.30.1390.20:FF:000003">
    <property type="entry name" value="60S ribosomal protein L7"/>
    <property type="match status" value="1"/>
</dbReference>
<evidence type="ECO:0000313" key="5">
    <source>
        <dbReference type="EMBL" id="KAL2320518.1"/>
    </source>
</evidence>
<dbReference type="SUPFAM" id="SSF55129">
    <property type="entry name" value="Ribosomal protein L30p/L7e"/>
    <property type="match status" value="1"/>
</dbReference>
<dbReference type="Gene3D" id="3.30.1390.20">
    <property type="entry name" value="Ribosomal protein L30, ferredoxin-like fold domain"/>
    <property type="match status" value="1"/>
</dbReference>
<dbReference type="CDD" id="cd01657">
    <property type="entry name" value="Ribosomal_L7_archeal_euk"/>
    <property type="match status" value="1"/>
</dbReference>
<evidence type="ECO:0000256" key="1">
    <source>
        <dbReference type="ARBA" id="ARBA00007594"/>
    </source>
</evidence>
<dbReference type="Pfam" id="PF00327">
    <property type="entry name" value="Ribosomal_L30"/>
    <property type="match status" value="1"/>
</dbReference>
<name>A0ABD1LAH6_9FABA</name>
<dbReference type="PANTHER" id="PTHR11524:SF36">
    <property type="entry name" value="LARGE RIBOSOMAL SUBUNIT PROTEIN UL30Z"/>
    <property type="match status" value="1"/>
</dbReference>
<dbReference type="NCBIfam" id="TIGR01310">
    <property type="entry name" value="uL30_euk"/>
    <property type="match status" value="1"/>
</dbReference>
<protein>
    <recommendedName>
        <fullName evidence="4">Large ribosomal subunit protein uL30-like ferredoxin-like fold domain-containing protein</fullName>
    </recommendedName>
</protein>
<dbReference type="InterPro" id="IPR039699">
    <property type="entry name" value="Ribosomal_uL30"/>
</dbReference>
<keyword evidence="2" id="KW-0689">Ribosomal protein</keyword>
<dbReference type="AlphaFoldDB" id="A0ABD1LAH6"/>
<dbReference type="InterPro" id="IPR016082">
    <property type="entry name" value="Ribosomal_uL30_ferredoxin-like"/>
</dbReference>